<organism evidence="3 4">
    <name type="scientific">Cyclotella cryptica</name>
    <dbReference type="NCBI Taxonomy" id="29204"/>
    <lineage>
        <taxon>Eukaryota</taxon>
        <taxon>Sar</taxon>
        <taxon>Stramenopiles</taxon>
        <taxon>Ochrophyta</taxon>
        <taxon>Bacillariophyta</taxon>
        <taxon>Coscinodiscophyceae</taxon>
        <taxon>Thalassiosirophycidae</taxon>
        <taxon>Stephanodiscales</taxon>
        <taxon>Stephanodiscaceae</taxon>
        <taxon>Cyclotella</taxon>
    </lineage>
</organism>
<dbReference type="Gene3D" id="1.10.30.10">
    <property type="entry name" value="High mobility group box domain"/>
    <property type="match status" value="1"/>
</dbReference>
<evidence type="ECO:0000313" key="3">
    <source>
        <dbReference type="EMBL" id="KAL3789552.1"/>
    </source>
</evidence>
<evidence type="ECO:0000313" key="4">
    <source>
        <dbReference type="Proteomes" id="UP001516023"/>
    </source>
</evidence>
<keyword evidence="4" id="KW-1185">Reference proteome</keyword>
<dbReference type="Proteomes" id="UP001516023">
    <property type="component" value="Unassembled WGS sequence"/>
</dbReference>
<dbReference type="SUPFAM" id="SSF47095">
    <property type="entry name" value="HMG-box"/>
    <property type="match status" value="1"/>
</dbReference>
<accession>A0ABD3PNN8</accession>
<dbReference type="InterPro" id="IPR036910">
    <property type="entry name" value="HMG_box_dom_sf"/>
</dbReference>
<gene>
    <name evidence="3" type="ORF">HJC23_001360</name>
</gene>
<evidence type="ECO:0000256" key="1">
    <source>
        <dbReference type="PROSITE-ProRule" id="PRU00267"/>
    </source>
</evidence>
<protein>
    <recommendedName>
        <fullName evidence="2">HMG box domain-containing protein</fullName>
    </recommendedName>
</protein>
<keyword evidence="1" id="KW-0539">Nucleus</keyword>
<dbReference type="GO" id="GO:0003677">
    <property type="term" value="F:DNA binding"/>
    <property type="evidence" value="ECO:0007669"/>
    <property type="project" value="UniProtKB-UniRule"/>
</dbReference>
<dbReference type="InterPro" id="IPR009071">
    <property type="entry name" value="HMG_box_dom"/>
</dbReference>
<reference evidence="3 4" key="1">
    <citation type="journal article" date="2020" name="G3 (Bethesda)">
        <title>Improved Reference Genome for Cyclotella cryptica CCMP332, a Model for Cell Wall Morphogenesis, Salinity Adaptation, and Lipid Production in Diatoms (Bacillariophyta).</title>
        <authorList>
            <person name="Roberts W.R."/>
            <person name="Downey K.M."/>
            <person name="Ruck E.C."/>
            <person name="Traller J.C."/>
            <person name="Alverson A.J."/>
        </authorList>
    </citation>
    <scope>NUCLEOTIDE SEQUENCE [LARGE SCALE GENOMIC DNA]</scope>
    <source>
        <strain evidence="3 4">CCMP332</strain>
    </source>
</reference>
<keyword evidence="1" id="KW-0238">DNA-binding</keyword>
<dbReference type="AlphaFoldDB" id="A0ABD3PNN8"/>
<feature type="DNA-binding region" description="HMG box" evidence="1">
    <location>
        <begin position="13"/>
        <end position="125"/>
    </location>
</feature>
<name>A0ABD3PNN8_9STRA</name>
<dbReference type="Pfam" id="PF09011">
    <property type="entry name" value="HMG_box_2"/>
    <property type="match status" value="1"/>
</dbReference>
<evidence type="ECO:0000259" key="2">
    <source>
        <dbReference type="PROSITE" id="PS50118"/>
    </source>
</evidence>
<feature type="domain" description="HMG box" evidence="2">
    <location>
        <begin position="13"/>
        <end position="125"/>
    </location>
</feature>
<comment type="caution">
    <text evidence="3">The sequence shown here is derived from an EMBL/GenBank/DDBJ whole genome shotgun (WGS) entry which is preliminary data.</text>
</comment>
<proteinExistence type="predicted"/>
<sequence>MITSSTMAPYTSNKTPRSAYHLYFRFYRNILQCPSLQMNSIQTDKTQKDLYKSYVKMVLNTEVDDLPVEKDAAHQKFFGSDSFAGMSKKVSQKWKEADALTRSVFKEIAKEDRERYKRELFDSYQAFTRDLSTSVPVTAVNLRLARVQPRWDDAQVQVHSTHKIVKAGMDTQKCEEGSMNRIVSKADSSVKDVCRSAHDRIKEVDISDEEIISMAIAIWVPSPDEPNRNVYQPEVSFSTPKGNDVAVEEELGEFLLALDWD</sequence>
<dbReference type="PROSITE" id="PS50118">
    <property type="entry name" value="HMG_BOX_2"/>
    <property type="match status" value="1"/>
</dbReference>
<dbReference type="GO" id="GO:0005634">
    <property type="term" value="C:nucleus"/>
    <property type="evidence" value="ECO:0007669"/>
    <property type="project" value="UniProtKB-UniRule"/>
</dbReference>
<dbReference type="EMBL" id="JABMIG020000139">
    <property type="protein sequence ID" value="KAL3789552.1"/>
    <property type="molecule type" value="Genomic_DNA"/>
</dbReference>